<evidence type="ECO:0000256" key="1">
    <source>
        <dbReference type="ARBA" id="ARBA00004141"/>
    </source>
</evidence>
<comment type="subcellular location">
    <subcellularLocation>
        <location evidence="1">Membrane</location>
        <topology evidence="1">Multi-pass membrane protein</topology>
    </subcellularLocation>
</comment>
<dbReference type="InterPro" id="IPR017871">
    <property type="entry name" value="ABC_transporter-like_CS"/>
</dbReference>
<dbReference type="InterPro" id="IPR003439">
    <property type="entry name" value="ABC_transporter-like_ATP-bd"/>
</dbReference>
<keyword evidence="3" id="KW-0547">Nucleotide-binding</keyword>
<evidence type="ECO:0000313" key="12">
    <source>
        <dbReference type="WBParaSite" id="BXY_1532800.1"/>
    </source>
</evidence>
<feature type="transmembrane region" description="Helical" evidence="7">
    <location>
        <begin position="1151"/>
        <end position="1170"/>
    </location>
</feature>
<reference evidence="9" key="2">
    <citation type="submission" date="2020-09" db="EMBL/GenBank/DDBJ databases">
        <authorList>
            <person name="Kikuchi T."/>
        </authorList>
    </citation>
    <scope>NUCLEOTIDE SEQUENCE</scope>
    <source>
        <strain evidence="9">Ka4C1</strain>
    </source>
</reference>
<dbReference type="PANTHER" id="PTHR19229">
    <property type="entry name" value="ATP-BINDING CASSETTE TRANSPORTER SUBFAMILY A ABCA"/>
    <property type="match status" value="1"/>
</dbReference>
<evidence type="ECO:0000313" key="11">
    <source>
        <dbReference type="Proteomes" id="UP000659654"/>
    </source>
</evidence>
<dbReference type="FunFam" id="3.40.50.300:FF:000327">
    <property type="entry name" value="ATP-binding cassette sub-family A member 3"/>
    <property type="match status" value="1"/>
</dbReference>
<dbReference type="GO" id="GO:0005319">
    <property type="term" value="F:lipid transporter activity"/>
    <property type="evidence" value="ECO:0007669"/>
    <property type="project" value="TreeGrafter"/>
</dbReference>
<evidence type="ECO:0000259" key="8">
    <source>
        <dbReference type="PROSITE" id="PS50893"/>
    </source>
</evidence>
<feature type="transmembrane region" description="Helical" evidence="7">
    <location>
        <begin position="1365"/>
        <end position="1386"/>
    </location>
</feature>
<dbReference type="GO" id="GO:0016887">
    <property type="term" value="F:ATP hydrolysis activity"/>
    <property type="evidence" value="ECO:0007669"/>
    <property type="project" value="InterPro"/>
</dbReference>
<keyword evidence="11" id="KW-1185">Reference proteome</keyword>
<reference evidence="12" key="1">
    <citation type="submission" date="2016-11" db="UniProtKB">
        <authorList>
            <consortium name="WormBaseParasite"/>
        </authorList>
    </citation>
    <scope>IDENTIFICATION</scope>
</reference>
<feature type="transmembrane region" description="Helical" evidence="7">
    <location>
        <begin position="399"/>
        <end position="422"/>
    </location>
</feature>
<evidence type="ECO:0000256" key="3">
    <source>
        <dbReference type="ARBA" id="ARBA00022741"/>
    </source>
</evidence>
<dbReference type="Gene3D" id="3.40.50.300">
    <property type="entry name" value="P-loop containing nucleotide triphosphate hydrolases"/>
    <property type="match status" value="2"/>
</dbReference>
<dbReference type="GO" id="GO:0016020">
    <property type="term" value="C:membrane"/>
    <property type="evidence" value="ECO:0007669"/>
    <property type="project" value="UniProtKB-SubCell"/>
</dbReference>
<feature type="transmembrane region" description="Helical" evidence="7">
    <location>
        <begin position="1296"/>
        <end position="1314"/>
    </location>
</feature>
<dbReference type="OrthoDB" id="10255969at2759"/>
<dbReference type="SUPFAM" id="SSF52540">
    <property type="entry name" value="P-loop containing nucleoside triphosphate hydrolases"/>
    <property type="match status" value="2"/>
</dbReference>
<dbReference type="Pfam" id="PF00005">
    <property type="entry name" value="ABC_tran"/>
    <property type="match status" value="2"/>
</dbReference>
<dbReference type="eggNOG" id="KOG0059">
    <property type="taxonomic scope" value="Eukaryota"/>
</dbReference>
<evidence type="ECO:0000256" key="2">
    <source>
        <dbReference type="ARBA" id="ARBA00022692"/>
    </source>
</evidence>
<feature type="transmembrane region" description="Helical" evidence="7">
    <location>
        <begin position="23"/>
        <end position="46"/>
    </location>
</feature>
<keyword evidence="6 7" id="KW-0472">Membrane</keyword>
<feature type="transmembrane region" description="Helical" evidence="7">
    <location>
        <begin position="1191"/>
        <end position="1216"/>
    </location>
</feature>
<accession>A0A1I7SQL6</accession>
<dbReference type="InterPro" id="IPR056264">
    <property type="entry name" value="R2_ABCA1-4-like"/>
</dbReference>
<dbReference type="Proteomes" id="UP000659654">
    <property type="component" value="Unassembled WGS sequence"/>
</dbReference>
<dbReference type="CDD" id="cd03263">
    <property type="entry name" value="ABC_subfamily_A"/>
    <property type="match status" value="2"/>
</dbReference>
<proteinExistence type="predicted"/>
<dbReference type="InterPro" id="IPR026082">
    <property type="entry name" value="ABCA"/>
</dbReference>
<dbReference type="Pfam" id="PF23321">
    <property type="entry name" value="R1_ABCA1"/>
    <property type="match status" value="1"/>
</dbReference>
<feature type="transmembrane region" description="Helical" evidence="7">
    <location>
        <begin position="1228"/>
        <end position="1252"/>
    </location>
</feature>
<feature type="transmembrane region" description="Helical" evidence="7">
    <location>
        <begin position="428"/>
        <end position="449"/>
    </location>
</feature>
<keyword evidence="5 7" id="KW-1133">Transmembrane helix</keyword>
<feature type="transmembrane region" description="Helical" evidence="7">
    <location>
        <begin position="374"/>
        <end position="392"/>
    </location>
</feature>
<dbReference type="Proteomes" id="UP000582659">
    <property type="component" value="Unassembled WGS sequence"/>
</dbReference>
<keyword evidence="4" id="KW-0067">ATP-binding</keyword>
<evidence type="ECO:0000313" key="9">
    <source>
        <dbReference type="EMBL" id="CAD5222390.1"/>
    </source>
</evidence>
<dbReference type="InterPro" id="IPR027417">
    <property type="entry name" value="P-loop_NTPase"/>
</dbReference>
<feature type="domain" description="ABC transporter" evidence="8">
    <location>
        <begin position="1444"/>
        <end position="1674"/>
    </location>
</feature>
<evidence type="ECO:0000313" key="10">
    <source>
        <dbReference type="Proteomes" id="UP000095284"/>
    </source>
</evidence>
<dbReference type="InterPro" id="IPR013525">
    <property type="entry name" value="ABC2_TM"/>
</dbReference>
<dbReference type="EMBL" id="CAJFCV020000003">
    <property type="protein sequence ID" value="CAG9110071.1"/>
    <property type="molecule type" value="Genomic_DNA"/>
</dbReference>
<evidence type="ECO:0000256" key="5">
    <source>
        <dbReference type="ARBA" id="ARBA00022989"/>
    </source>
</evidence>
<name>A0A1I7SQL6_BURXY</name>
<feature type="transmembrane region" description="Helical" evidence="7">
    <location>
        <begin position="1264"/>
        <end position="1284"/>
    </location>
</feature>
<dbReference type="SMART" id="SM00382">
    <property type="entry name" value="AAA"/>
    <property type="match status" value="2"/>
</dbReference>
<dbReference type="InterPro" id="IPR003593">
    <property type="entry name" value="AAA+_ATPase"/>
</dbReference>
<dbReference type="WBParaSite" id="BXY_1532800.1">
    <property type="protein sequence ID" value="BXY_1532800.1"/>
    <property type="gene ID" value="BXY_1532800"/>
</dbReference>
<feature type="transmembrane region" description="Helical" evidence="7">
    <location>
        <begin position="316"/>
        <end position="340"/>
    </location>
</feature>
<organism evidence="10 12">
    <name type="scientific">Bursaphelenchus xylophilus</name>
    <name type="common">Pinewood nematode worm</name>
    <name type="synonym">Aphelenchoides xylophilus</name>
    <dbReference type="NCBI Taxonomy" id="6326"/>
    <lineage>
        <taxon>Eukaryota</taxon>
        <taxon>Metazoa</taxon>
        <taxon>Ecdysozoa</taxon>
        <taxon>Nematoda</taxon>
        <taxon>Chromadorea</taxon>
        <taxon>Rhabditida</taxon>
        <taxon>Tylenchina</taxon>
        <taxon>Tylenchomorpha</taxon>
        <taxon>Aphelenchoidea</taxon>
        <taxon>Aphelenchoididae</taxon>
        <taxon>Bursaphelenchus</taxon>
    </lineage>
</organism>
<dbReference type="PROSITE" id="PS50893">
    <property type="entry name" value="ABC_TRANSPORTER_2"/>
    <property type="match status" value="2"/>
</dbReference>
<dbReference type="Pfam" id="PF12698">
    <property type="entry name" value="ABC2_membrane_3"/>
    <property type="match status" value="2"/>
</dbReference>
<sequence length="1762" mass="199389">MSALRQFRLLLWKNLLVQWRSPIFTTLELVIPLILIGLTFGLMLGLRDTYENSYNTTTFPSWYVTGRAFDLISTTPKPGNKTDTILPLDVFVTGEVPSCPMLRIEKNNESDFTIGIEFAYAPNDTSINDVMENVRHRYSEKDLTKALKTIPGVEMEMLKNLTISVESEVKGFETEADLVDYMTQSFTHQCNNPLLAGVVFDSTLNLSSFDSTTNIQYKIRLANTKRRFRDFAQGIFPWDTKQLFSVLAFSGPIGKGYRTGGNPGYWAEGFLTIQHAIHLSVMEYVDGKRSSLLEDVLQERVIKLKRFPFPPYSKKIIEIGALFLPTVFAFSMMSSVVYIVRNVVMEKENRLKEYMKVMGMHSWIDWAAHFVGNYAKMLLTVIVSTILMAFVAENTDITIIFVLLAFYAFTATYFALAVSTFANSGTAGILMAVVGWIILFFWSTFFSSIDIQQPHTYQAQLLNCLNPNIALSMGLSMLAQYETQAHGMKWHQINTPPSPDQHFTMLQILMALLVDGFILMIITWYVEAVNPKSEGLTQKPYFFVLPSYWFPSLARKAPKNSEVNGIDNSRANVEAEPSYRPTIRVTGLTKIYNAGCSWFTSKSKQKIAVDKLTLNMYEGHCTALLGHNGAGKSTTFSMLCGLIDSTSGTAYINDYDIRTAMPMIRKQLGFCPQYNILVDQMTVMEHLEFFSKVKNRGWEPEEALRLLRQLKLENKKDDFAGKLSGGQKRKLSLCIALIGGSEIVMLDEPTSGMDPGARHEAWTLIQKEKRNRTILLTTHYMEEADLLGDRIAIMANGQLQCCGSSLFLKKHYGAGYHVVVVMESKKEGEENKVDKLRRFLATLSENIVFQSITGNELTFLLPNEERPRFPKIFGDLEDKQSELGIQSFGVSITTMEEVFLKVNNIAEGSTSTEVIDDTNIAKGLNELRNSQDSIRHSGVHLLLHQSKALLFSKLMYYKAQFKQVVVQIIVPVLYMALFVWTATTFPNAEEQDPLTIDYSSFSIDEPANIIVNSLNTDLPRRINSTLDMWDPELPRVVNYVTNITAGLENLTEIIAGTCHEQGTRRFGLHNPVAIEEKSRTFMETIEVTFMTGLFNNFALHSPPLAVSLVDSVLFQRTVNRSIAFTTVNHPLPPTYEDKLKNSQNTQSSGMVIGYAIIAAMSMAISAYAAFLIRERKKKFKHMQIMMGLPLWLYWVMQFVMDLVLYVIPVLLILVVFKLFEISVYVHDASILAMLFGFMLLFYWTAVPFVYCLSFLFGCAPKGNTLIVIYNIITGMIGAIAVPILKQTDGEDVAYTWEIVFSFLFPTFTINNLFVKVYSNEFNRLSCKQINCELEIFKKTVGFCCGNDDERSFVDEIYWNTSKKGLFYSTLFLLIEGFIYWFVLYLIESGKISDIKEFLSMKKANQDQKGKENEAFDVEVPLTDEQDVMEEKRNIKSMKPKDHPVVVDGLSKTYGNFRAVKEVNFHVTEKDCFGLLGVNGAGKTSTFQMITGENKITSGNAYIQGHSVKTEWREACYNAGYCPQYDAVMKELTGIETLSHLARIRGIKEKDVSIIVKTIITAIGIEKYGNKQIKTYSGGNKRRLSMGIALIGMPSVMLLDEPTTGVDPKARRFIWSILSHLRETGMAIVLTSHSMEECEALCTNLAIMVGGEFVCMGSPQHIKNKYGSGYSLIVTLEDEKYSKEAIKKTEDTFPGAVLKEQHLFQLRFELPKRAEQRWSQLFAELERLSVACHFVDYSLSQTTLEQVFLQFSHLGLQDETTKL</sequence>
<protein>
    <submittedName>
        <fullName evidence="9">(pine wood nematode) hypothetical protein</fullName>
    </submittedName>
</protein>
<feature type="domain" description="ABC transporter" evidence="8">
    <location>
        <begin position="583"/>
        <end position="821"/>
    </location>
</feature>
<evidence type="ECO:0000256" key="4">
    <source>
        <dbReference type="ARBA" id="ARBA00022840"/>
    </source>
</evidence>
<dbReference type="Proteomes" id="UP000095284">
    <property type="component" value="Unplaced"/>
</dbReference>
<dbReference type="GO" id="GO:0140359">
    <property type="term" value="F:ABC-type transporter activity"/>
    <property type="evidence" value="ECO:0007669"/>
    <property type="project" value="InterPro"/>
</dbReference>
<dbReference type="EMBL" id="CAJFDI010000003">
    <property type="protein sequence ID" value="CAD5222390.1"/>
    <property type="molecule type" value="Genomic_DNA"/>
</dbReference>
<evidence type="ECO:0000256" key="6">
    <source>
        <dbReference type="ARBA" id="ARBA00023136"/>
    </source>
</evidence>
<keyword evidence="2 7" id="KW-0812">Transmembrane</keyword>
<evidence type="ECO:0000256" key="7">
    <source>
        <dbReference type="SAM" id="Phobius"/>
    </source>
</evidence>
<dbReference type="FunFam" id="3.40.50.300:FF:000933">
    <property type="entry name" value="ABC transporter A family member 7"/>
    <property type="match status" value="1"/>
</dbReference>
<gene>
    <name evidence="9" type="ORF">BXYJ_LOCUS7358</name>
</gene>
<dbReference type="PANTHER" id="PTHR19229:SF250">
    <property type="entry name" value="ABC TRANSPORTER DOMAIN-CONTAINING PROTEIN-RELATED"/>
    <property type="match status" value="1"/>
</dbReference>
<dbReference type="SMR" id="A0A1I7SQL6"/>
<feature type="transmembrane region" description="Helical" evidence="7">
    <location>
        <begin position="501"/>
        <end position="526"/>
    </location>
</feature>
<dbReference type="GO" id="GO:0005524">
    <property type="term" value="F:ATP binding"/>
    <property type="evidence" value="ECO:0007669"/>
    <property type="project" value="UniProtKB-KW"/>
</dbReference>
<dbReference type="PROSITE" id="PS00211">
    <property type="entry name" value="ABC_TRANSPORTER_1"/>
    <property type="match status" value="2"/>
</dbReference>
<feature type="transmembrane region" description="Helical" evidence="7">
    <location>
        <begin position="964"/>
        <end position="983"/>
    </location>
</feature>